<evidence type="ECO:0000313" key="1">
    <source>
        <dbReference type="EMBL" id="TDC25004.1"/>
    </source>
</evidence>
<sequence>MDYEQFRVEHDKVWALLGEATLPQSLPNDIARLKEMAAAINDPADRRDADNMVAMIESIVDESLSAKDEEPWSDAMNEAIRVHLEASDDSGTPAERIARARAGIQAIGRIADRAPEHERNAIIEMNGSLLMLAEALEPDAE</sequence>
<reference evidence="1 2" key="1">
    <citation type="submission" date="2019-03" db="EMBL/GenBank/DDBJ databases">
        <title>Draft genome sequences of novel Actinobacteria.</title>
        <authorList>
            <person name="Sahin N."/>
            <person name="Ay H."/>
            <person name="Saygin H."/>
        </authorList>
    </citation>
    <scope>NUCLEOTIDE SEQUENCE [LARGE SCALE GENOMIC DNA]</scope>
    <source>
        <strain evidence="1 2">JCM 30547</strain>
    </source>
</reference>
<evidence type="ECO:0000313" key="2">
    <source>
        <dbReference type="Proteomes" id="UP000295075"/>
    </source>
</evidence>
<comment type="caution">
    <text evidence="1">The sequence shown here is derived from an EMBL/GenBank/DDBJ whole genome shotgun (WGS) entry which is preliminary data.</text>
</comment>
<gene>
    <name evidence="1" type="ORF">E1261_25080</name>
</gene>
<dbReference type="AlphaFoldDB" id="A0A4R4PRW8"/>
<dbReference type="RefSeq" id="WP_132410535.1">
    <property type="nucleotide sequence ID" value="NZ_SMKA01000130.1"/>
</dbReference>
<protein>
    <submittedName>
        <fullName evidence="1">Uncharacterized protein</fullName>
    </submittedName>
</protein>
<dbReference type="Proteomes" id="UP000295075">
    <property type="component" value="Unassembled WGS sequence"/>
</dbReference>
<name>A0A4R4PRW8_9ACTN</name>
<dbReference type="EMBL" id="SMKA01000130">
    <property type="protein sequence ID" value="TDC25004.1"/>
    <property type="molecule type" value="Genomic_DNA"/>
</dbReference>
<keyword evidence="2" id="KW-1185">Reference proteome</keyword>
<dbReference type="OrthoDB" id="3829193at2"/>
<organism evidence="1 2">
    <name type="scientific">Kribbella albertanoniae</name>
    <dbReference type="NCBI Taxonomy" id="1266829"/>
    <lineage>
        <taxon>Bacteria</taxon>
        <taxon>Bacillati</taxon>
        <taxon>Actinomycetota</taxon>
        <taxon>Actinomycetes</taxon>
        <taxon>Propionibacteriales</taxon>
        <taxon>Kribbellaceae</taxon>
        <taxon>Kribbella</taxon>
    </lineage>
</organism>
<accession>A0A4R4PRW8</accession>
<proteinExistence type="predicted"/>